<dbReference type="PANTHER" id="PTHR37823">
    <property type="entry name" value="CYTOCHROME C-553-LIKE"/>
    <property type="match status" value="1"/>
</dbReference>
<evidence type="ECO:0000256" key="6">
    <source>
        <dbReference type="PROSITE-ProRule" id="PRU00433"/>
    </source>
</evidence>
<dbReference type="AlphaFoldDB" id="A0A151CHA6"/>
<dbReference type="EMBL" id="LNKT01000012">
    <property type="protein sequence ID" value="KYJ86814.1"/>
    <property type="molecule type" value="Genomic_DNA"/>
</dbReference>
<keyword evidence="7" id="KW-0472">Membrane</keyword>
<dbReference type="OrthoDB" id="5351961at2"/>
<evidence type="ECO:0000256" key="3">
    <source>
        <dbReference type="ARBA" id="ARBA00022723"/>
    </source>
</evidence>
<keyword evidence="2 6" id="KW-0349">Heme</keyword>
<keyword evidence="7" id="KW-0812">Transmembrane</keyword>
<dbReference type="InterPro" id="IPR021195">
    <property type="entry name" value="Ubol_Cyt_c_Rdtase_Cyt_c_su_prd"/>
</dbReference>
<keyword evidence="7" id="KW-1133">Transmembrane helix</keyword>
<evidence type="ECO:0000256" key="5">
    <source>
        <dbReference type="ARBA" id="ARBA00023004"/>
    </source>
</evidence>
<evidence type="ECO:0000313" key="10">
    <source>
        <dbReference type="Proteomes" id="UP000075359"/>
    </source>
</evidence>
<evidence type="ECO:0000256" key="4">
    <source>
        <dbReference type="ARBA" id="ARBA00022982"/>
    </source>
</evidence>
<evidence type="ECO:0000259" key="8">
    <source>
        <dbReference type="PROSITE" id="PS51007"/>
    </source>
</evidence>
<accession>A0A151CHA6</accession>
<name>A0A151CHA6_9BACT</name>
<dbReference type="Proteomes" id="UP000075359">
    <property type="component" value="Unassembled WGS sequence"/>
</dbReference>
<dbReference type="STRING" id="1630136.AS592_08280"/>
<dbReference type="Pfam" id="PF00034">
    <property type="entry name" value="Cytochrom_C"/>
    <property type="match status" value="1"/>
</dbReference>
<feature type="domain" description="Cytochrome c" evidence="8">
    <location>
        <begin position="76"/>
        <end position="168"/>
    </location>
</feature>
<reference evidence="9 10" key="1">
    <citation type="submission" date="2015-11" db="EMBL/GenBank/DDBJ databases">
        <title>Draft genome of Sulfurovum riftiae 1812E, a member of the Epsilonproteobacteria isolated from the tube of the deep-sea hydrothermal vent tubewom Riftia pachyptila.</title>
        <authorList>
            <person name="Vetriani C."/>
            <person name="Giovannelli D."/>
        </authorList>
    </citation>
    <scope>NUCLEOTIDE SEQUENCE [LARGE SCALE GENOMIC DNA]</scope>
    <source>
        <strain evidence="9 10">1812E</strain>
    </source>
</reference>
<dbReference type="PIRSF" id="PIRSF019225">
    <property type="entry name" value="Ubol_Cyt_c_Rdtase_Cyt_c_su_prd"/>
    <property type="match status" value="1"/>
</dbReference>
<protein>
    <recommendedName>
        <fullName evidence="8">Cytochrome c domain-containing protein</fullName>
    </recommendedName>
</protein>
<evidence type="ECO:0000313" key="9">
    <source>
        <dbReference type="EMBL" id="KYJ86814.1"/>
    </source>
</evidence>
<evidence type="ECO:0000256" key="1">
    <source>
        <dbReference type="ARBA" id="ARBA00022448"/>
    </source>
</evidence>
<keyword evidence="1" id="KW-0813">Transport</keyword>
<keyword evidence="4" id="KW-0249">Electron transport</keyword>
<keyword evidence="5 6" id="KW-0408">Iron</keyword>
<gene>
    <name evidence="9" type="ORF">AS592_08280</name>
</gene>
<dbReference type="InterPro" id="IPR009056">
    <property type="entry name" value="Cyt_c-like_dom"/>
</dbReference>
<evidence type="ECO:0000256" key="7">
    <source>
        <dbReference type="SAM" id="Phobius"/>
    </source>
</evidence>
<keyword evidence="10" id="KW-1185">Reference proteome</keyword>
<proteinExistence type="predicted"/>
<dbReference type="PROSITE" id="PS51007">
    <property type="entry name" value="CYTC"/>
    <property type="match status" value="1"/>
</dbReference>
<dbReference type="GO" id="GO:0046872">
    <property type="term" value="F:metal ion binding"/>
    <property type="evidence" value="ECO:0007669"/>
    <property type="project" value="UniProtKB-KW"/>
</dbReference>
<dbReference type="Gene3D" id="1.10.760.10">
    <property type="entry name" value="Cytochrome c-like domain"/>
    <property type="match status" value="2"/>
</dbReference>
<comment type="caution">
    <text evidence="9">The sequence shown here is derived from an EMBL/GenBank/DDBJ whole genome shotgun (WGS) entry which is preliminary data.</text>
</comment>
<dbReference type="GO" id="GO:0009055">
    <property type="term" value="F:electron transfer activity"/>
    <property type="evidence" value="ECO:0007669"/>
    <property type="project" value="InterPro"/>
</dbReference>
<dbReference type="RefSeq" id="WP_067330222.1">
    <property type="nucleotide sequence ID" value="NZ_LNKT01000012.1"/>
</dbReference>
<dbReference type="InterPro" id="IPR036909">
    <property type="entry name" value="Cyt_c-like_dom_sf"/>
</dbReference>
<organism evidence="9 10">
    <name type="scientific">Sulfurovum riftiae</name>
    <dbReference type="NCBI Taxonomy" id="1630136"/>
    <lineage>
        <taxon>Bacteria</taxon>
        <taxon>Pseudomonadati</taxon>
        <taxon>Campylobacterota</taxon>
        <taxon>Epsilonproteobacteria</taxon>
        <taxon>Campylobacterales</taxon>
        <taxon>Sulfurovaceae</taxon>
        <taxon>Sulfurovum</taxon>
    </lineage>
</organism>
<dbReference type="GO" id="GO:0020037">
    <property type="term" value="F:heme binding"/>
    <property type="evidence" value="ECO:0007669"/>
    <property type="project" value="InterPro"/>
</dbReference>
<keyword evidence="3 6" id="KW-0479">Metal-binding</keyword>
<sequence>MKELKIFGIVAAFTLLLYWGVEPYAHSQMHKHVEGHDFVYTGAADVEEAEAAKKTEVAEAKKAFWASVGKIAKMKGNVANGEAAFATCLGCHNGAGVNMGGVIPPNLDHAGAIYDKNYLIALIKDPAMASNVDHKYKDTSTHPMGSIKMMMTDDQQIADVVAYLQAKKAGEVTPKQAFEEACGRCHAMRYAKWTQIGETPKFKYEKDALAYKIKVLDEQDAVKKYMGKLPPDLSIIIRARSEHFLETFVENPQSQLPGTSMPRVGLTKKGYEEVKAYLEEVGDPSKPKREALGPWVILFFFIFTILAYLWKKEKWRGHH</sequence>
<evidence type="ECO:0000256" key="2">
    <source>
        <dbReference type="ARBA" id="ARBA00022617"/>
    </source>
</evidence>
<dbReference type="InterPro" id="IPR051811">
    <property type="entry name" value="Cytochrome_c550/c551-like"/>
</dbReference>
<feature type="transmembrane region" description="Helical" evidence="7">
    <location>
        <begin position="292"/>
        <end position="310"/>
    </location>
</feature>
<dbReference type="SUPFAM" id="SSF46626">
    <property type="entry name" value="Cytochrome c"/>
    <property type="match status" value="2"/>
</dbReference>